<evidence type="ECO:0000313" key="7">
    <source>
        <dbReference type="EMBL" id="MBE7525264.1"/>
    </source>
</evidence>
<dbReference type="GO" id="GO:0006011">
    <property type="term" value="P:UDP-alpha-D-glucose metabolic process"/>
    <property type="evidence" value="ECO:0007669"/>
    <property type="project" value="InterPro"/>
</dbReference>
<dbReference type="Gene3D" id="3.90.550.10">
    <property type="entry name" value="Spore Coat Polysaccharide Biosynthesis Protein SpsA, Chain A"/>
    <property type="match status" value="1"/>
</dbReference>
<organism evidence="7 8">
    <name type="scientific">candidate division WWE3 bacterium</name>
    <dbReference type="NCBI Taxonomy" id="2053526"/>
    <lineage>
        <taxon>Bacteria</taxon>
        <taxon>Katanobacteria</taxon>
    </lineage>
</organism>
<sequence length="293" mass="33282">MKRYSVRKVIIPVAGFGTRFLPATKAMPKEMLPIIDKPVIQYVVEEAVESGIEEVILVTSHTKRPVEDHFDVNTELEAWLRKTGKKDILTDVQHVGKLANFIYIRQKGPYGNATPVLNAANLIHDEPFAVLFGDEIIAGKVPRLRQMIETYERYHDPVLAVFPVDAEGTKRYGIIDPKQKVDTRTYEVKGMMEKPGPKRAPSRLAAMGAYILTPDIFNEIRALKPGHNGEYVLLDAIFRLMKKRAVYAREIEGRYYDTGSKIGWLKANIELAMERKDMRDDVKQMIKGIGGRK</sequence>
<comment type="similarity">
    <text evidence="1">Belongs to the UDPGP type 2 family.</text>
</comment>
<evidence type="ECO:0000313" key="8">
    <source>
        <dbReference type="Proteomes" id="UP000710385"/>
    </source>
</evidence>
<keyword evidence="3" id="KW-0808">Transferase</keyword>
<accession>A0A928Y6M0</accession>
<proteinExistence type="inferred from homology"/>
<evidence type="ECO:0000256" key="4">
    <source>
        <dbReference type="ARBA" id="ARBA00022695"/>
    </source>
</evidence>
<dbReference type="InterPro" id="IPR005835">
    <property type="entry name" value="NTP_transferase_dom"/>
</dbReference>
<dbReference type="EMBL" id="JABTTY010000001">
    <property type="protein sequence ID" value="MBE7525264.1"/>
    <property type="molecule type" value="Genomic_DNA"/>
</dbReference>
<dbReference type="EC" id="2.7.7.9" evidence="2"/>
<dbReference type="PANTHER" id="PTHR43197:SF1">
    <property type="entry name" value="UTP--GLUCOSE-1-PHOSPHATE URIDYLYLTRANSFERASE"/>
    <property type="match status" value="1"/>
</dbReference>
<evidence type="ECO:0000256" key="2">
    <source>
        <dbReference type="ARBA" id="ARBA00012415"/>
    </source>
</evidence>
<dbReference type="InterPro" id="IPR029044">
    <property type="entry name" value="Nucleotide-diphossugar_trans"/>
</dbReference>
<reference evidence="7" key="1">
    <citation type="submission" date="2020-05" db="EMBL/GenBank/DDBJ databases">
        <title>High-Quality Genomes of Partial-Nitritation/Anammox System by Hierarchical Clustering Based Hybrid Assembly.</title>
        <authorList>
            <person name="Liu L."/>
            <person name="Wang Y."/>
            <person name="Che Y."/>
            <person name="Chen Y."/>
            <person name="Xia Y."/>
            <person name="Luo R."/>
            <person name="Cheng S.H."/>
            <person name="Zheng C."/>
            <person name="Zhang T."/>
        </authorList>
    </citation>
    <scope>NUCLEOTIDE SEQUENCE</scope>
    <source>
        <strain evidence="7">H1_PAT1</strain>
    </source>
</reference>
<evidence type="ECO:0000259" key="6">
    <source>
        <dbReference type="Pfam" id="PF00483"/>
    </source>
</evidence>
<gene>
    <name evidence="7" type="ORF">HS096_02655</name>
</gene>
<dbReference type="GO" id="GO:0003983">
    <property type="term" value="F:UTP:glucose-1-phosphate uridylyltransferase activity"/>
    <property type="evidence" value="ECO:0007669"/>
    <property type="project" value="UniProtKB-EC"/>
</dbReference>
<evidence type="ECO:0000256" key="1">
    <source>
        <dbReference type="ARBA" id="ARBA00006890"/>
    </source>
</evidence>
<name>A0A928Y6M0_UNCKA</name>
<dbReference type="AlphaFoldDB" id="A0A928Y6M0"/>
<evidence type="ECO:0000256" key="3">
    <source>
        <dbReference type="ARBA" id="ARBA00022679"/>
    </source>
</evidence>
<dbReference type="Pfam" id="PF00483">
    <property type="entry name" value="NTP_transferase"/>
    <property type="match status" value="1"/>
</dbReference>
<dbReference type="PANTHER" id="PTHR43197">
    <property type="entry name" value="UTP--GLUCOSE-1-PHOSPHATE URIDYLYLTRANSFERASE"/>
    <property type="match status" value="1"/>
</dbReference>
<comment type="caution">
    <text evidence="7">The sequence shown here is derived from an EMBL/GenBank/DDBJ whole genome shotgun (WGS) entry which is preliminary data.</text>
</comment>
<dbReference type="Proteomes" id="UP000710385">
    <property type="component" value="Unassembled WGS sequence"/>
</dbReference>
<evidence type="ECO:0000256" key="5">
    <source>
        <dbReference type="ARBA" id="ARBA00048128"/>
    </source>
</evidence>
<protein>
    <recommendedName>
        <fullName evidence="2">UTP--glucose-1-phosphate uridylyltransferase</fullName>
        <ecNumber evidence="2">2.7.7.9</ecNumber>
    </recommendedName>
</protein>
<comment type="catalytic activity">
    <reaction evidence="5">
        <text>alpha-D-glucose 1-phosphate + UTP + H(+) = UDP-alpha-D-glucose + diphosphate</text>
        <dbReference type="Rhea" id="RHEA:19889"/>
        <dbReference type="ChEBI" id="CHEBI:15378"/>
        <dbReference type="ChEBI" id="CHEBI:33019"/>
        <dbReference type="ChEBI" id="CHEBI:46398"/>
        <dbReference type="ChEBI" id="CHEBI:58601"/>
        <dbReference type="ChEBI" id="CHEBI:58885"/>
        <dbReference type="EC" id="2.7.7.9"/>
    </reaction>
</comment>
<dbReference type="InterPro" id="IPR005771">
    <property type="entry name" value="GalU_uridylyltTrfase_bac/arc"/>
</dbReference>
<feature type="domain" description="Nucleotidyl transferase" evidence="6">
    <location>
        <begin position="9"/>
        <end position="270"/>
    </location>
</feature>
<dbReference type="CDD" id="cd02541">
    <property type="entry name" value="UGPase_prokaryotic"/>
    <property type="match status" value="1"/>
</dbReference>
<dbReference type="SUPFAM" id="SSF53448">
    <property type="entry name" value="Nucleotide-diphospho-sugar transferases"/>
    <property type="match status" value="1"/>
</dbReference>
<keyword evidence="4 7" id="KW-0548">Nucleotidyltransferase</keyword>